<dbReference type="SUPFAM" id="SSF56112">
    <property type="entry name" value="Protein kinase-like (PK-like)"/>
    <property type="match status" value="1"/>
</dbReference>
<evidence type="ECO:0000313" key="3">
    <source>
        <dbReference type="EMBL" id="EFJ04025.1"/>
    </source>
</evidence>
<dbReference type="PROSITE" id="PS00109">
    <property type="entry name" value="PROTEIN_KINASE_TYR"/>
    <property type="match status" value="1"/>
</dbReference>
<sequence>MTQALEVSIHQLTQLTNMESLTAQPYSLQCSVPEFYEIYVESTNYKRVPARTLARILSVLRRRGSIDRSTGEWTDLHGKGVASNDGRMKALHDHVLGAAAEVCPRRFSADKKTTTYTCSSGLETAADIPGATYYADAVSYLAQPSYTREATPGTAHNHVATAQGQSRIVYTADVGMTWGLTPFADSSHIQRNEDQTLYAAQHILYNDIRHTCQFAVTIEGSSVRLWYHTRSRTIFTERFDMHKQSDELIQIILFSSFASPAQLGFDPAVHRVVVGNELHYQFDVVHRDGTCHQYQSVEIEYEDAASNLHCQAMRVFKVVDCGNLSGPCRVLQDYWRSNDAEVSVEGKIQDAIFCAMEKTMTEDELIDIRRHFMTLLADGVVACADRPREASGPPVSGSMVSGSRLARIASGRKHCRTLHGEYCETLWRVDDPATFFFALYQVIQVLDKMRRAGYVHRDVSLGNIMLQCMDTSSTILSERYITKLADLEYARAYDKIADDRGVGTSVFMAVEVQAQEHIFANCREEELLTHNYFAHNPLHDVESTLWGAIYFTLRRCSRRVLENTDWKGQEGPPSLVRIADIDFNTGRIDQAQVAIAGTTQNAPMPDEGLSENNVGAAHGQSLAAKNARTKRKRADDGEADQRTNSRNSTSPKPFLGLLARLKASAVIYDSIFLERAQHFVDAWDLSPFVPRFAIDDVLMTRPLRASKKIQRRKTPRMSP</sequence>
<dbReference type="InterPro" id="IPR040976">
    <property type="entry name" value="Pkinase_fungal"/>
</dbReference>
<feature type="region of interest" description="Disordered" evidence="1">
    <location>
        <begin position="600"/>
        <end position="653"/>
    </location>
</feature>
<dbReference type="InterPro" id="IPR008266">
    <property type="entry name" value="Tyr_kinase_AS"/>
</dbReference>
<dbReference type="Gene3D" id="1.10.510.10">
    <property type="entry name" value="Transferase(Phosphotransferase) domain 1"/>
    <property type="match status" value="1"/>
</dbReference>
<reference evidence="3 4" key="1">
    <citation type="journal article" date="2010" name="Nat. Biotechnol.">
        <title>Genome sequence of the model mushroom Schizophyllum commune.</title>
        <authorList>
            <person name="Ohm R.A."/>
            <person name="de Jong J.F."/>
            <person name="Lugones L.G."/>
            <person name="Aerts A."/>
            <person name="Kothe E."/>
            <person name="Stajich J.E."/>
            <person name="de Vries R.P."/>
            <person name="Record E."/>
            <person name="Levasseur A."/>
            <person name="Baker S.E."/>
            <person name="Bartholomew K.A."/>
            <person name="Coutinho P.M."/>
            <person name="Erdmann S."/>
            <person name="Fowler T.J."/>
            <person name="Gathman A.C."/>
            <person name="Lombard V."/>
            <person name="Henrissat B."/>
            <person name="Knabe N."/>
            <person name="Kuees U."/>
            <person name="Lilly W.W."/>
            <person name="Lindquist E."/>
            <person name="Lucas S."/>
            <person name="Magnuson J.K."/>
            <person name="Piumi F."/>
            <person name="Raudaskoski M."/>
            <person name="Salamov A."/>
            <person name="Schmutz J."/>
            <person name="Schwarze F.W.M.R."/>
            <person name="vanKuyk P.A."/>
            <person name="Horton J.S."/>
            <person name="Grigoriev I.V."/>
            <person name="Woesten H.A.B."/>
        </authorList>
    </citation>
    <scope>NUCLEOTIDE SEQUENCE [LARGE SCALE GENOMIC DNA]</scope>
    <source>
        <strain evidence="4">H4-8 / FGSC 9210</strain>
    </source>
</reference>
<dbReference type="EMBL" id="GL377302">
    <property type="protein sequence ID" value="EFJ04025.1"/>
    <property type="molecule type" value="Genomic_DNA"/>
</dbReference>
<organism evidence="4">
    <name type="scientific">Schizophyllum commune (strain H4-8 / FGSC 9210)</name>
    <name type="common">Split gill fungus</name>
    <dbReference type="NCBI Taxonomy" id="578458"/>
    <lineage>
        <taxon>Eukaryota</taxon>
        <taxon>Fungi</taxon>
        <taxon>Dikarya</taxon>
        <taxon>Basidiomycota</taxon>
        <taxon>Agaricomycotina</taxon>
        <taxon>Agaricomycetes</taxon>
        <taxon>Agaricomycetidae</taxon>
        <taxon>Agaricales</taxon>
        <taxon>Schizophyllaceae</taxon>
        <taxon>Schizophyllum</taxon>
    </lineage>
</organism>
<dbReference type="PANTHER" id="PTHR38248">
    <property type="entry name" value="FUNK1 6"/>
    <property type="match status" value="1"/>
</dbReference>
<dbReference type="HOGENOM" id="CLU_015199_0_0_1"/>
<name>D8PKS1_SCHCM</name>
<dbReference type="Proteomes" id="UP000007431">
    <property type="component" value="Unassembled WGS sequence"/>
</dbReference>
<dbReference type="eggNOG" id="ENOG502RBJ1">
    <property type="taxonomic scope" value="Eukaryota"/>
</dbReference>
<protein>
    <recommendedName>
        <fullName evidence="2">Fungal-type protein kinase domain-containing protein</fullName>
    </recommendedName>
</protein>
<feature type="domain" description="Fungal-type protein kinase" evidence="2">
    <location>
        <begin position="172"/>
        <end position="548"/>
    </location>
</feature>
<evidence type="ECO:0000256" key="1">
    <source>
        <dbReference type="SAM" id="MobiDB-lite"/>
    </source>
</evidence>
<dbReference type="Pfam" id="PF17667">
    <property type="entry name" value="Pkinase_fungal"/>
    <property type="match status" value="1"/>
</dbReference>
<dbReference type="VEuPathDB" id="FungiDB:SCHCODRAFT_02683897"/>
<dbReference type="RefSeq" id="XP_003038927.1">
    <property type="nucleotide sequence ID" value="XM_003038881.1"/>
</dbReference>
<dbReference type="GO" id="GO:0004672">
    <property type="term" value="F:protein kinase activity"/>
    <property type="evidence" value="ECO:0007669"/>
    <property type="project" value="InterPro"/>
</dbReference>
<dbReference type="InParanoid" id="D8PKS1"/>
<feature type="compositionally biased region" description="Basic and acidic residues" evidence="1">
    <location>
        <begin position="633"/>
        <end position="643"/>
    </location>
</feature>
<proteinExistence type="predicted"/>
<accession>D8PKS1</accession>
<dbReference type="KEGG" id="scm:SCHCO_02683897"/>
<dbReference type="AlphaFoldDB" id="D8PKS1"/>
<keyword evidence="4" id="KW-1185">Reference proteome</keyword>
<gene>
    <name evidence="3" type="ORF">SCHCODRAFT_231822</name>
</gene>
<evidence type="ECO:0000259" key="2">
    <source>
        <dbReference type="Pfam" id="PF17667"/>
    </source>
</evidence>
<dbReference type="PANTHER" id="PTHR38248:SF2">
    <property type="entry name" value="FUNK1 11"/>
    <property type="match status" value="1"/>
</dbReference>
<dbReference type="OrthoDB" id="312874at2759"/>
<evidence type="ECO:0000313" key="4">
    <source>
        <dbReference type="Proteomes" id="UP000007431"/>
    </source>
</evidence>
<dbReference type="GeneID" id="9597651"/>
<dbReference type="InterPro" id="IPR011009">
    <property type="entry name" value="Kinase-like_dom_sf"/>
</dbReference>